<evidence type="ECO:0000259" key="2">
    <source>
        <dbReference type="Pfam" id="PF00582"/>
    </source>
</evidence>
<protein>
    <submittedName>
        <fullName evidence="3">Universal stress protein</fullName>
    </submittedName>
</protein>
<sequence length="183" mass="19264">MSETAQTPVTGTRIVVGNDGSQPALHALEWALDHARKVGGSVTVLRAWTLATAPRPKTQTFGYVPPRADFEEAVLEDLRADTAAAVASHGQGVDVRYEAYAGPAGSALLDASEHADLVVVSSRGRGGFRGLALGSTSDQLVRHASCPVVVVRGARTNETDRTRTLDVAVPTAEDRPAEDRPAE</sequence>
<dbReference type="InterPro" id="IPR006016">
    <property type="entry name" value="UspA"/>
</dbReference>
<dbReference type="PRINTS" id="PR01438">
    <property type="entry name" value="UNVRSLSTRESS"/>
</dbReference>
<dbReference type="Proteomes" id="UP000433406">
    <property type="component" value="Unassembled WGS sequence"/>
</dbReference>
<feature type="domain" description="UspA" evidence="2">
    <location>
        <begin position="13"/>
        <end position="152"/>
    </location>
</feature>
<reference evidence="3 4" key="1">
    <citation type="submission" date="2019-10" db="EMBL/GenBank/DDBJ databases">
        <title>Nocardioides novel species isolated from the excrement of Marmot.</title>
        <authorList>
            <person name="Zhang G."/>
        </authorList>
    </citation>
    <scope>NUCLEOTIDE SEQUENCE [LARGE SCALE GENOMIC DNA]</scope>
    <source>
        <strain evidence="4">zg-579</strain>
    </source>
</reference>
<dbReference type="CDD" id="cd23659">
    <property type="entry name" value="USP_At3g01520-like"/>
    <property type="match status" value="1"/>
</dbReference>
<accession>A0A6I3JF56</accession>
<dbReference type="RefSeq" id="WP_154616623.1">
    <property type="nucleotide sequence ID" value="NZ_CP053660.1"/>
</dbReference>
<comment type="similarity">
    <text evidence="1">Belongs to the universal stress protein A family.</text>
</comment>
<organism evidence="3 4">
    <name type="scientific">Nocardioides marmotae</name>
    <dbReference type="NCBI Taxonomy" id="2663857"/>
    <lineage>
        <taxon>Bacteria</taxon>
        <taxon>Bacillati</taxon>
        <taxon>Actinomycetota</taxon>
        <taxon>Actinomycetes</taxon>
        <taxon>Propionibacteriales</taxon>
        <taxon>Nocardioidaceae</taxon>
        <taxon>Nocardioides</taxon>
    </lineage>
</organism>
<evidence type="ECO:0000313" key="3">
    <source>
        <dbReference type="EMBL" id="MTB96844.1"/>
    </source>
</evidence>
<proteinExistence type="inferred from homology"/>
<evidence type="ECO:0000256" key="1">
    <source>
        <dbReference type="ARBA" id="ARBA00008791"/>
    </source>
</evidence>
<keyword evidence="4" id="KW-1185">Reference proteome</keyword>
<dbReference type="Pfam" id="PF00582">
    <property type="entry name" value="Usp"/>
    <property type="match status" value="1"/>
</dbReference>
<dbReference type="InterPro" id="IPR006015">
    <property type="entry name" value="Universal_stress_UspA"/>
</dbReference>
<dbReference type="EMBL" id="WLCI01000018">
    <property type="protein sequence ID" value="MTB96844.1"/>
    <property type="molecule type" value="Genomic_DNA"/>
</dbReference>
<gene>
    <name evidence="3" type="ORF">GGQ22_17345</name>
</gene>
<dbReference type="InterPro" id="IPR014729">
    <property type="entry name" value="Rossmann-like_a/b/a_fold"/>
</dbReference>
<dbReference type="Gene3D" id="3.40.50.620">
    <property type="entry name" value="HUPs"/>
    <property type="match status" value="1"/>
</dbReference>
<name>A0A6I3JF56_9ACTN</name>
<comment type="caution">
    <text evidence="3">The sequence shown here is derived from an EMBL/GenBank/DDBJ whole genome shotgun (WGS) entry which is preliminary data.</text>
</comment>
<dbReference type="AlphaFoldDB" id="A0A6I3JF56"/>
<dbReference type="PANTHER" id="PTHR46553:SF3">
    <property type="entry name" value="ADENINE NUCLEOTIDE ALPHA HYDROLASES-LIKE SUPERFAMILY PROTEIN"/>
    <property type="match status" value="1"/>
</dbReference>
<evidence type="ECO:0000313" key="4">
    <source>
        <dbReference type="Proteomes" id="UP000433406"/>
    </source>
</evidence>
<dbReference type="PANTHER" id="PTHR46553">
    <property type="entry name" value="ADENINE NUCLEOTIDE ALPHA HYDROLASES-LIKE SUPERFAMILY PROTEIN"/>
    <property type="match status" value="1"/>
</dbReference>
<dbReference type="SUPFAM" id="SSF52402">
    <property type="entry name" value="Adenine nucleotide alpha hydrolases-like"/>
    <property type="match status" value="1"/>
</dbReference>